<evidence type="ECO:0000256" key="1">
    <source>
        <dbReference type="SAM" id="MobiDB-lite"/>
    </source>
</evidence>
<organism evidence="2 3">
    <name type="scientific">Trichonephila inaurata madagascariensis</name>
    <dbReference type="NCBI Taxonomy" id="2747483"/>
    <lineage>
        <taxon>Eukaryota</taxon>
        <taxon>Metazoa</taxon>
        <taxon>Ecdysozoa</taxon>
        <taxon>Arthropoda</taxon>
        <taxon>Chelicerata</taxon>
        <taxon>Arachnida</taxon>
        <taxon>Araneae</taxon>
        <taxon>Araneomorphae</taxon>
        <taxon>Entelegynae</taxon>
        <taxon>Araneoidea</taxon>
        <taxon>Nephilidae</taxon>
        <taxon>Trichonephila</taxon>
        <taxon>Trichonephila inaurata</taxon>
    </lineage>
</organism>
<evidence type="ECO:0000313" key="2">
    <source>
        <dbReference type="EMBL" id="GFY42095.1"/>
    </source>
</evidence>
<dbReference type="EMBL" id="BMAV01002883">
    <property type="protein sequence ID" value="GFY42095.1"/>
    <property type="molecule type" value="Genomic_DNA"/>
</dbReference>
<protein>
    <submittedName>
        <fullName evidence="2">Uncharacterized protein</fullName>
    </submittedName>
</protein>
<dbReference type="AlphaFoldDB" id="A0A8X6WVP1"/>
<feature type="region of interest" description="Disordered" evidence="1">
    <location>
        <begin position="1"/>
        <end position="59"/>
    </location>
</feature>
<sequence>MKGYSSGKSSSLKTGNPFPSTTKSCEDSGRDPLIRGQPGSVPKKHDATACISHQDQQSREVPISLSLEVMHNTSTRISSYAVEVLKKTMPFASQKATPVDPVDFKTPKTLHEDPLVLMDQTV</sequence>
<reference evidence="2" key="1">
    <citation type="submission" date="2020-08" db="EMBL/GenBank/DDBJ databases">
        <title>Multicomponent nature underlies the extraordinary mechanical properties of spider dragline silk.</title>
        <authorList>
            <person name="Kono N."/>
            <person name="Nakamura H."/>
            <person name="Mori M."/>
            <person name="Yoshida Y."/>
            <person name="Ohtoshi R."/>
            <person name="Malay A.D."/>
            <person name="Moran D.A.P."/>
            <person name="Tomita M."/>
            <person name="Numata K."/>
            <person name="Arakawa K."/>
        </authorList>
    </citation>
    <scope>NUCLEOTIDE SEQUENCE</scope>
</reference>
<evidence type="ECO:0000313" key="3">
    <source>
        <dbReference type="Proteomes" id="UP000886998"/>
    </source>
</evidence>
<gene>
    <name evidence="2" type="ORF">TNIN_290411</name>
</gene>
<keyword evidence="3" id="KW-1185">Reference proteome</keyword>
<name>A0A8X6WVP1_9ARAC</name>
<feature type="compositionally biased region" description="Basic and acidic residues" evidence="1">
    <location>
        <begin position="24"/>
        <end position="33"/>
    </location>
</feature>
<dbReference type="Proteomes" id="UP000886998">
    <property type="component" value="Unassembled WGS sequence"/>
</dbReference>
<comment type="caution">
    <text evidence="2">The sequence shown here is derived from an EMBL/GenBank/DDBJ whole genome shotgun (WGS) entry which is preliminary data.</text>
</comment>
<feature type="compositionally biased region" description="Low complexity" evidence="1">
    <location>
        <begin position="1"/>
        <end position="15"/>
    </location>
</feature>
<proteinExistence type="predicted"/>
<accession>A0A8X6WVP1</accession>